<sequence length="634" mass="72846">MTCNTFNKKLSKNSLLNKTPFYFMFFILLFCGCASSNEEEKLFFEENARPFFSKQDISSLIMYNYIDINPYKSKGLVWAPFILPNETWTSIRPSDFLIGYWNGENNPILPPEPGICRTLEDSEVENLPKGDLKLVHFVSDSAVSFHDEKKLFFLLNPVNHKPFAMVKMNSDGKASCFISLKSYLISTGYGQMRRELLIDKQETNIKIPFYESSYVKIDPKLINGIFKGDILRIGRSLSNHGLEKLTDNFNEGHFLIPSKINDDLFISGNFLTSNMGVQELLNSSLLIGQKPFELQLEPSLYTFAIIRKNKLVCLKSVDLKENEIFELSCADSDNEDDFIFEDEKNNYFFDATIFPSTIIESKEFQNWVFSNNNNLLLSSPNYFQDYVFRKEDENETNKNFNLVFYNPYNKLTSIFSNSNILSQITQIKEINKNDFNKIYLGVTSNITSKYISSLRNNSQNLSFLGIPLGGTGEQSIANNAVPFSSFTKLMRIVPRSDFLKYSNIQASNGAIFYLFEPLTLPNNEGLLSSYIQQKFRLRIAVPPWNSTNIIEMYINGKIKRRWILDRGDISKPFSMSFEESISETNAFTVRWAAWGDDFLPDFLTGTKNTLPFAITRDYCIDNIGDGICHVEQEK</sequence>
<dbReference type="Proteomes" id="UP000437748">
    <property type="component" value="Unassembled WGS sequence"/>
</dbReference>
<accession>A0A6N6VRP1</accession>
<name>A0A6N6VRP1_9BACT</name>
<gene>
    <name evidence="1" type="ORF">GCL60_12835</name>
</gene>
<keyword evidence="2" id="KW-1185">Reference proteome</keyword>
<comment type="caution">
    <text evidence="1">The sequence shown here is derived from an EMBL/GenBank/DDBJ whole genome shotgun (WGS) entry which is preliminary data.</text>
</comment>
<proteinExistence type="predicted"/>
<dbReference type="AlphaFoldDB" id="A0A6N6VRP1"/>
<protein>
    <submittedName>
        <fullName evidence="1">Uncharacterized protein</fullName>
    </submittedName>
</protein>
<dbReference type="OrthoDB" id="5289234at2"/>
<evidence type="ECO:0000313" key="1">
    <source>
        <dbReference type="EMBL" id="KAB8038052.1"/>
    </source>
</evidence>
<dbReference type="RefSeq" id="WP_153421129.1">
    <property type="nucleotide sequence ID" value="NZ_WFLM01000004.1"/>
</dbReference>
<evidence type="ECO:0000313" key="2">
    <source>
        <dbReference type="Proteomes" id="UP000437748"/>
    </source>
</evidence>
<organism evidence="1 2">
    <name type="scientific">Silvanigrella paludirubra</name>
    <dbReference type="NCBI Taxonomy" id="2499159"/>
    <lineage>
        <taxon>Bacteria</taxon>
        <taxon>Pseudomonadati</taxon>
        <taxon>Bdellovibrionota</taxon>
        <taxon>Oligoflexia</taxon>
        <taxon>Silvanigrellales</taxon>
        <taxon>Silvanigrellaceae</taxon>
        <taxon>Silvanigrella</taxon>
    </lineage>
</organism>
<reference evidence="1 2" key="1">
    <citation type="submission" date="2019-10" db="EMBL/GenBank/DDBJ databases">
        <title>New species of Slilvanegrellaceae.</title>
        <authorList>
            <person name="Pitt A."/>
            <person name="Hahn M.W."/>
        </authorList>
    </citation>
    <scope>NUCLEOTIDE SEQUENCE [LARGE SCALE GENOMIC DNA]</scope>
    <source>
        <strain evidence="1 2">SP-Ram-0.45-NSY-1</strain>
    </source>
</reference>
<dbReference type="EMBL" id="WFLM01000004">
    <property type="protein sequence ID" value="KAB8038052.1"/>
    <property type="molecule type" value="Genomic_DNA"/>
</dbReference>